<dbReference type="PROSITE" id="PS50011">
    <property type="entry name" value="PROTEIN_KINASE_DOM"/>
    <property type="match status" value="1"/>
</dbReference>
<dbReference type="GO" id="GO:0004674">
    <property type="term" value="F:protein serine/threonine kinase activity"/>
    <property type="evidence" value="ECO:0007669"/>
    <property type="project" value="TreeGrafter"/>
</dbReference>
<feature type="domain" description="Protein kinase" evidence="2">
    <location>
        <begin position="169"/>
        <end position="634"/>
    </location>
</feature>
<keyword evidence="4" id="KW-1185">Reference proteome</keyword>
<evidence type="ECO:0000313" key="4">
    <source>
        <dbReference type="Proteomes" id="UP000193689"/>
    </source>
</evidence>
<feature type="region of interest" description="Disordered" evidence="1">
    <location>
        <begin position="529"/>
        <end position="550"/>
    </location>
</feature>
<dbReference type="SUPFAM" id="SSF53300">
    <property type="entry name" value="vWA-like"/>
    <property type="match status" value="1"/>
</dbReference>
<dbReference type="OrthoDB" id="5396681at2759"/>
<evidence type="ECO:0000313" key="3">
    <source>
        <dbReference type="EMBL" id="ORY56098.1"/>
    </source>
</evidence>
<dbReference type="SUPFAM" id="SSF56112">
    <property type="entry name" value="Protein kinase-like (PK-like)"/>
    <property type="match status" value="1"/>
</dbReference>
<gene>
    <name evidence="3" type="ORF">BCR38DRAFT_478873</name>
</gene>
<comment type="caution">
    <text evidence="3">The sequence shown here is derived from an EMBL/GenBank/DDBJ whole genome shotgun (WGS) entry which is preliminary data.</text>
</comment>
<dbReference type="InterPro" id="IPR011009">
    <property type="entry name" value="Kinase-like_dom_sf"/>
</dbReference>
<dbReference type="GO" id="GO:0005524">
    <property type="term" value="F:ATP binding"/>
    <property type="evidence" value="ECO:0007669"/>
    <property type="project" value="InterPro"/>
</dbReference>
<dbReference type="STRING" id="1141098.A0A1Y2DA05"/>
<feature type="region of interest" description="Disordered" evidence="1">
    <location>
        <begin position="564"/>
        <end position="585"/>
    </location>
</feature>
<dbReference type="PANTHER" id="PTHR24359">
    <property type="entry name" value="SERINE/THREONINE-PROTEIN KINASE SBK1"/>
    <property type="match status" value="1"/>
</dbReference>
<reference evidence="3 4" key="1">
    <citation type="submission" date="2016-07" db="EMBL/GenBank/DDBJ databases">
        <title>Pervasive Adenine N6-methylation of Active Genes in Fungi.</title>
        <authorList>
            <consortium name="DOE Joint Genome Institute"/>
            <person name="Mondo S.J."/>
            <person name="Dannebaum R.O."/>
            <person name="Kuo R.C."/>
            <person name="Labutti K."/>
            <person name="Haridas S."/>
            <person name="Kuo A."/>
            <person name="Salamov A."/>
            <person name="Ahrendt S.R."/>
            <person name="Lipzen A."/>
            <person name="Sullivan W."/>
            <person name="Andreopoulos W.B."/>
            <person name="Clum A."/>
            <person name="Lindquist E."/>
            <person name="Daum C."/>
            <person name="Ramamoorthy G.K."/>
            <person name="Gryganskyi A."/>
            <person name="Culley D."/>
            <person name="Magnuson J.K."/>
            <person name="James T.Y."/>
            <person name="O'Malley M.A."/>
            <person name="Stajich J.E."/>
            <person name="Spatafora J.W."/>
            <person name="Visel A."/>
            <person name="Grigoriev I.V."/>
        </authorList>
    </citation>
    <scope>NUCLEOTIDE SEQUENCE [LARGE SCALE GENOMIC DNA]</scope>
    <source>
        <strain evidence="3 4">CBS 129021</strain>
    </source>
</reference>
<dbReference type="AlphaFoldDB" id="A0A1Y2DA05"/>
<dbReference type="PANTHER" id="PTHR24359:SF1">
    <property type="entry name" value="INHIBITOR OF NUCLEAR FACTOR KAPPA-B KINASE EPSILON SUBUNIT HOMOLOG 1-RELATED"/>
    <property type="match status" value="1"/>
</dbReference>
<dbReference type="GeneID" id="63779333"/>
<organism evidence="3 4">
    <name type="scientific">Pseudomassariella vexata</name>
    <dbReference type="NCBI Taxonomy" id="1141098"/>
    <lineage>
        <taxon>Eukaryota</taxon>
        <taxon>Fungi</taxon>
        <taxon>Dikarya</taxon>
        <taxon>Ascomycota</taxon>
        <taxon>Pezizomycotina</taxon>
        <taxon>Sordariomycetes</taxon>
        <taxon>Xylariomycetidae</taxon>
        <taxon>Amphisphaeriales</taxon>
        <taxon>Pseudomassariaceae</taxon>
        <taxon>Pseudomassariella</taxon>
    </lineage>
</organism>
<dbReference type="Pfam" id="PF00069">
    <property type="entry name" value="Pkinase"/>
    <property type="match status" value="1"/>
</dbReference>
<dbReference type="Gene3D" id="1.10.510.10">
    <property type="entry name" value="Transferase(Phosphotransferase) domain 1"/>
    <property type="match status" value="1"/>
</dbReference>
<accession>A0A1Y2DA05</accession>
<dbReference type="EMBL" id="MCFJ01000024">
    <property type="protein sequence ID" value="ORY56098.1"/>
    <property type="molecule type" value="Genomic_DNA"/>
</dbReference>
<evidence type="ECO:0000256" key="1">
    <source>
        <dbReference type="SAM" id="MobiDB-lite"/>
    </source>
</evidence>
<dbReference type="InterPro" id="IPR000719">
    <property type="entry name" value="Prot_kinase_dom"/>
</dbReference>
<dbReference type="Proteomes" id="UP000193689">
    <property type="component" value="Unassembled WGS sequence"/>
</dbReference>
<protein>
    <recommendedName>
        <fullName evidence="2">Protein kinase domain-containing protein</fullName>
    </recommendedName>
</protein>
<proteinExistence type="predicted"/>
<dbReference type="SMART" id="SM00220">
    <property type="entry name" value="S_TKc"/>
    <property type="match status" value="1"/>
</dbReference>
<feature type="region of interest" description="Disordered" evidence="1">
    <location>
        <begin position="824"/>
        <end position="857"/>
    </location>
</feature>
<dbReference type="InParanoid" id="A0A1Y2DA05"/>
<name>A0A1Y2DA05_9PEZI</name>
<feature type="compositionally biased region" description="Polar residues" evidence="1">
    <location>
        <begin position="529"/>
        <end position="545"/>
    </location>
</feature>
<dbReference type="InterPro" id="IPR036465">
    <property type="entry name" value="vWFA_dom_sf"/>
</dbReference>
<feature type="compositionally biased region" description="Polar residues" evidence="1">
    <location>
        <begin position="824"/>
        <end position="842"/>
    </location>
</feature>
<dbReference type="RefSeq" id="XP_040709944.1">
    <property type="nucleotide sequence ID" value="XM_040863121.1"/>
</dbReference>
<sequence length="857" mass="98212">MRPATTSLPSTDSNATRQVQFHSNLCSEFNQYIEKHSSTGYNGRGDQANYIRRDQLEAFWNSERIKEIVNSNPRIRKNVKEDAIEENYVQVLYILVHLDLIDHFDVFVANEQDDNNLPLKRVPGWSSGNGPLWERFMQDQWCFCPQKISKLMHQPEVSQDQILPLVSKTLVNNEVGDGSCIYKVEIDENYNDLTSDAKFVTDQDVDHLRNTFVFKEIKFTSKMSNQELQMYRNEVTAYNLLRKLEKHRLSENLPFNCIVRYYGSIEQGNTRTIILEYARGGNLVNYYQKHREGLPADRRKAFWDAMFVMCDGLVALHGQVSSQHDSKISRENGMEWKFVGIHQDIKPQNILVFPGPEEDPYNCTFKLADFGRSCVQVKEAADNPFVNEYGNKMYGPPEAFQAREIHYLVNAKISTRGDVWNLGTVYSEALVWSIRGEYGREKYRCQRRDAIKQSSANGTGSDASFHNGIKRLPEVDEMHQDVLKRSGSDGVLELVSEIVLVDMLVRLDERLEAGDVHTDWENKKIKSMSAQKLNSTRPGTAQSRIPPSDIVSSGDLMTLGVIAGNETRDKPPDNPASAANNEKPIPDMSLTIEKLYERIRHESPRRRARLENIPSIGKELEDLRRSSGRTQVFLVDNSESMRVNQIAVSQGIRVLGKILKDITPNGQGMKIWFSSGLVTNPTRKSKKLEAAVRVNSFEASNTQLRETLGYWADDTIKMLRDRRPDRQSLYIFTDGEGDVHEEGLEEPIKKLYEVLREMKFDESWVSVHFIQYRGLDHGMQRIMRMCNTPVFRYPHDVSPQTNASCSKCTDDVVTILRRRLRYTQTSRDASMRQPASLNTQWPHSRDGGPSQAVIRDG</sequence>
<evidence type="ECO:0000259" key="2">
    <source>
        <dbReference type="PROSITE" id="PS50011"/>
    </source>
</evidence>